<gene>
    <name evidence="1" type="ORF">SOCE26_103580</name>
</gene>
<evidence type="ECO:0008006" key="3">
    <source>
        <dbReference type="Google" id="ProtNLM"/>
    </source>
</evidence>
<protein>
    <recommendedName>
        <fullName evidence="3">Phosphatidic acid phosphatase type 2/haloperoxidase domain-containing protein</fullName>
    </recommendedName>
</protein>
<proteinExistence type="predicted"/>
<accession>A0A2L0FBD9</accession>
<reference evidence="1 2" key="1">
    <citation type="submission" date="2015-09" db="EMBL/GenBank/DDBJ databases">
        <title>Sorangium comparison.</title>
        <authorList>
            <person name="Zaburannyi N."/>
            <person name="Bunk B."/>
            <person name="Overmann J."/>
            <person name="Mueller R."/>
        </authorList>
    </citation>
    <scope>NUCLEOTIDE SEQUENCE [LARGE SCALE GENOMIC DNA]</scope>
    <source>
        <strain evidence="1 2">So ce26</strain>
    </source>
</reference>
<dbReference type="Gene3D" id="1.10.606.20">
    <property type="match status" value="1"/>
</dbReference>
<dbReference type="EMBL" id="CP012673">
    <property type="protein sequence ID" value="AUX48817.1"/>
    <property type="molecule type" value="Genomic_DNA"/>
</dbReference>
<dbReference type="Proteomes" id="UP000238348">
    <property type="component" value="Chromosome"/>
</dbReference>
<organism evidence="1 2">
    <name type="scientific">Sorangium cellulosum</name>
    <name type="common">Polyangium cellulosum</name>
    <dbReference type="NCBI Taxonomy" id="56"/>
    <lineage>
        <taxon>Bacteria</taxon>
        <taxon>Pseudomonadati</taxon>
        <taxon>Myxococcota</taxon>
        <taxon>Polyangia</taxon>
        <taxon>Polyangiales</taxon>
        <taxon>Polyangiaceae</taxon>
        <taxon>Sorangium</taxon>
    </lineage>
</organism>
<dbReference type="PANTHER" id="PTHR34599">
    <property type="entry name" value="PEROXIDASE-RELATED"/>
    <property type="match status" value="1"/>
</dbReference>
<dbReference type="InterPro" id="IPR052559">
    <property type="entry name" value="V-haloperoxidase"/>
</dbReference>
<dbReference type="AlphaFoldDB" id="A0A2L0FBD9"/>
<name>A0A2L0FBD9_SORCE</name>
<dbReference type="SUPFAM" id="SSF48317">
    <property type="entry name" value="Acid phosphatase/Vanadium-dependent haloperoxidase"/>
    <property type="match status" value="1"/>
</dbReference>
<dbReference type="PANTHER" id="PTHR34599:SF1">
    <property type="entry name" value="PHOSPHATIDIC ACID PHOSPHATASE TYPE 2_HALOPEROXIDASE DOMAIN-CONTAINING PROTEIN"/>
    <property type="match status" value="1"/>
</dbReference>
<dbReference type="CDD" id="cd03398">
    <property type="entry name" value="PAP2_haloperoxidase"/>
    <property type="match status" value="1"/>
</dbReference>
<evidence type="ECO:0000313" key="2">
    <source>
        <dbReference type="Proteomes" id="UP000238348"/>
    </source>
</evidence>
<dbReference type="InterPro" id="IPR036938">
    <property type="entry name" value="PAP2/HPO_sf"/>
</dbReference>
<evidence type="ECO:0000313" key="1">
    <source>
        <dbReference type="EMBL" id="AUX48817.1"/>
    </source>
</evidence>
<sequence>MAAVALSAAALSWSDDARANEEVRDWNMVMAEMEPLTGFFMASRLAALLHVGIHDALNSIPETARYETYLPPVPAEGPASPEAALAAAGRTMLTNYIDFYSDESLPPDFSRPLLQEMLPMVEAVYAIQLAAVPEGPAKTEGIRIGEAAADNLWNERLGDGWDNPDDLEFEFPDNDGDGNPMTGLPGQYVMLDPADTFPGSSQPFFFWWGDMTPWTMESNDQFLPPPPPKYRSGAFRRDLEETRIYGAVDSAVRTPQQSFEALWWEACDGYVFGGTYSFTRQLVMDFEMDNHEAARVFALAMMTQADAMISNVNSKNFYNFWRPITAIDYFYPGSGWRPLMTTSPNQEYPAGHPMVSGATLYALMEFFGGRPLDTPLVGTNTCGSVVFSSLKDAVEGVINARVWGGIHYRGSGEVGARTGKKIAKYVHRRFLQPL</sequence>